<feature type="domain" description="Peripheral subunit-binding (PSBD)" evidence="9">
    <location>
        <begin position="277"/>
        <end position="315"/>
    </location>
</feature>
<sequence length="625" mass="68463">MAADIILPKLGMDMQSGTIMTWYKNEGDTVKKGEPLFELMTDKVNIEVEAEDNGVLLKRYYETGVELPVFTVIGCIGEAGEQVPEHQTVSLRGNMQSPGHLTDEDRAALKAMRSSTREGFSSAGKTIRATPSARRLAAEHKIDLANVAGSGPKGRIQVEDIEALLEVSKKVEKTEVPQQKVFTEPEEEKIEASSVPEETNELADEPESIVAEETEEAFTAEPNPGMTGALDMTLEDLVAGMGSLEAELGSEAHEEDVMEGAAQKAETEAEEGPHAISASPLAEKIAAVENIDIHSIPEGSGPDGRIMKEDVLKAMAEGSSRHESVIEEVEVQERAPEEEETTEEPILAEPEPKPEKQKEQSEPDNRDEEESIVVTCPEPTTPVPEEAKEAADKPPVNGRLEAMPSKRRIIADRMVKSNLENAVITLTTEVDMTEVKDLRKKISKKVEKETGYRCTYTDFLLVSVSRALMEHPYINSSLCEDGVVLHDFVNLGMAVGMDDGLIVPVIRDAHAASFSEMVEKRSELLKLVKAKKLTGDHFKDSTFTVTNLGMYGILEFTAIINQPNSAILSVGEVVDRVRIFKGEPTPRSIMKISLNLDHRVADGMAGAKFLQTVKSYMENPALLLF</sequence>
<feature type="domain" description="Lipoyl-binding" evidence="8">
    <location>
        <begin position="2"/>
        <end position="77"/>
    </location>
</feature>
<feature type="compositionally biased region" description="Basic and acidic residues" evidence="7">
    <location>
        <begin position="319"/>
        <end position="335"/>
    </location>
</feature>
<keyword evidence="4 6" id="KW-0450">Lipoyl</keyword>
<evidence type="ECO:0000313" key="10">
    <source>
        <dbReference type="EMBL" id="ARD66434.1"/>
    </source>
</evidence>
<dbReference type="Gene3D" id="4.10.320.10">
    <property type="entry name" value="E3-binding domain"/>
    <property type="match status" value="2"/>
</dbReference>
<evidence type="ECO:0000256" key="5">
    <source>
        <dbReference type="ARBA" id="ARBA00023315"/>
    </source>
</evidence>
<dbReference type="InterPro" id="IPR050743">
    <property type="entry name" value="2-oxoacid_DH_E2_comp"/>
</dbReference>
<feature type="region of interest" description="Disordered" evidence="7">
    <location>
        <begin position="178"/>
        <end position="204"/>
    </location>
</feature>
<dbReference type="CDD" id="cd06849">
    <property type="entry name" value="lipoyl_domain"/>
    <property type="match status" value="1"/>
</dbReference>
<dbReference type="InterPro" id="IPR011053">
    <property type="entry name" value="Single_hybrid_motif"/>
</dbReference>
<reference evidence="11" key="1">
    <citation type="journal article" date="2017" name="Sci. Rep.">
        <title>Determination of the Genome and Primary Transcriptome of Syngas Fermenting Eubacterium limosum ATCC 8486.</title>
        <authorList>
            <person name="Song Y."/>
            <person name="Shin J."/>
            <person name="Jeong Y."/>
            <person name="Jin S."/>
            <person name="Lee J.K."/>
            <person name="Kim D.R."/>
            <person name="Kim S.C."/>
            <person name="Cho S."/>
            <person name="Cho B.K."/>
        </authorList>
    </citation>
    <scope>NUCLEOTIDE SEQUENCE [LARGE SCALE GENOMIC DNA]</scope>
    <source>
        <strain evidence="11">ATCC 8486</strain>
    </source>
</reference>
<dbReference type="PROSITE" id="PS51826">
    <property type="entry name" value="PSBD"/>
    <property type="match status" value="2"/>
</dbReference>
<dbReference type="SUPFAM" id="SSF51230">
    <property type="entry name" value="Single hybrid motif"/>
    <property type="match status" value="1"/>
</dbReference>
<evidence type="ECO:0000256" key="3">
    <source>
        <dbReference type="ARBA" id="ARBA00022679"/>
    </source>
</evidence>
<dbReference type="InterPro" id="IPR003016">
    <property type="entry name" value="2-oxoA_DH_lipoyl-BS"/>
</dbReference>
<keyword evidence="5 6" id="KW-0012">Acyltransferase</keyword>
<dbReference type="EC" id="2.3.1.-" evidence="6"/>
<comment type="cofactor">
    <cofactor evidence="1 6">
        <name>(R)-lipoate</name>
        <dbReference type="ChEBI" id="CHEBI:83088"/>
    </cofactor>
</comment>
<evidence type="ECO:0000256" key="2">
    <source>
        <dbReference type="ARBA" id="ARBA00007317"/>
    </source>
</evidence>
<evidence type="ECO:0000313" key="11">
    <source>
        <dbReference type="Proteomes" id="UP000192391"/>
    </source>
</evidence>
<comment type="similarity">
    <text evidence="2 6">Belongs to the 2-oxoacid dehydrogenase family.</text>
</comment>
<dbReference type="Gene3D" id="3.30.559.10">
    <property type="entry name" value="Chloramphenicol acetyltransferase-like domain"/>
    <property type="match status" value="1"/>
</dbReference>
<feature type="region of interest" description="Disordered" evidence="7">
    <location>
        <begin position="315"/>
        <end position="399"/>
    </location>
</feature>
<feature type="compositionally biased region" description="Basic and acidic residues" evidence="7">
    <location>
        <begin position="350"/>
        <end position="364"/>
    </location>
</feature>
<dbReference type="RefSeq" id="WP_038351974.1">
    <property type="nucleotide sequence ID" value="NZ_CP019962.1"/>
</dbReference>
<accession>A0AAC9W3U6</accession>
<evidence type="ECO:0000256" key="1">
    <source>
        <dbReference type="ARBA" id="ARBA00001938"/>
    </source>
</evidence>
<dbReference type="SUPFAM" id="SSF52777">
    <property type="entry name" value="CoA-dependent acyltransferases"/>
    <property type="match status" value="1"/>
</dbReference>
<feature type="region of interest" description="Disordered" evidence="7">
    <location>
        <begin position="255"/>
        <end position="277"/>
    </location>
</feature>
<evidence type="ECO:0000259" key="8">
    <source>
        <dbReference type="PROSITE" id="PS50968"/>
    </source>
</evidence>
<proteinExistence type="inferred from homology"/>
<dbReference type="GO" id="GO:0031405">
    <property type="term" value="F:lipoic acid binding"/>
    <property type="evidence" value="ECO:0007669"/>
    <property type="project" value="TreeGrafter"/>
</dbReference>
<dbReference type="EMBL" id="CP019962">
    <property type="protein sequence ID" value="ARD66434.1"/>
    <property type="molecule type" value="Genomic_DNA"/>
</dbReference>
<dbReference type="GO" id="GO:0016407">
    <property type="term" value="F:acetyltransferase activity"/>
    <property type="evidence" value="ECO:0007669"/>
    <property type="project" value="TreeGrafter"/>
</dbReference>
<feature type="domain" description="Peripheral subunit-binding (PSBD)" evidence="9">
    <location>
        <begin position="128"/>
        <end position="165"/>
    </location>
</feature>
<dbReference type="Proteomes" id="UP000192391">
    <property type="component" value="Chromosome"/>
</dbReference>
<dbReference type="InterPro" id="IPR004167">
    <property type="entry name" value="PSBD"/>
</dbReference>
<dbReference type="GO" id="GO:0005737">
    <property type="term" value="C:cytoplasm"/>
    <property type="evidence" value="ECO:0007669"/>
    <property type="project" value="TreeGrafter"/>
</dbReference>
<protein>
    <recommendedName>
        <fullName evidence="6">Dihydrolipoamide acetyltransferase component of pyruvate dehydrogenase complex</fullName>
        <ecNumber evidence="6">2.3.1.-</ecNumber>
    </recommendedName>
</protein>
<evidence type="ECO:0000256" key="4">
    <source>
        <dbReference type="ARBA" id="ARBA00022823"/>
    </source>
</evidence>
<keyword evidence="3 6" id="KW-0808">Transferase</keyword>
<dbReference type="InterPro" id="IPR023213">
    <property type="entry name" value="CAT-like_dom_sf"/>
</dbReference>
<name>A0AAC9W3U6_EUBLI</name>
<evidence type="ECO:0000256" key="7">
    <source>
        <dbReference type="SAM" id="MobiDB-lite"/>
    </source>
</evidence>
<dbReference type="Gene3D" id="2.40.50.100">
    <property type="match status" value="1"/>
</dbReference>
<dbReference type="PROSITE" id="PS50968">
    <property type="entry name" value="BIOTINYL_LIPOYL"/>
    <property type="match status" value="1"/>
</dbReference>
<dbReference type="InterPro" id="IPR001078">
    <property type="entry name" value="2-oxoacid_DH_actylTfrase"/>
</dbReference>
<dbReference type="Pfam" id="PF00364">
    <property type="entry name" value="Biotin_lipoyl"/>
    <property type="match status" value="1"/>
</dbReference>
<dbReference type="PANTHER" id="PTHR43178">
    <property type="entry name" value="DIHYDROLIPOAMIDE ACETYLTRANSFERASE COMPONENT OF PYRUVATE DEHYDROGENASE COMPLEX"/>
    <property type="match status" value="1"/>
</dbReference>
<gene>
    <name evidence="10" type="ORF">B2M23_13210</name>
</gene>
<dbReference type="PANTHER" id="PTHR43178:SF5">
    <property type="entry name" value="LIPOAMIDE ACYLTRANSFERASE COMPONENT OF BRANCHED-CHAIN ALPHA-KETO ACID DEHYDROGENASE COMPLEX, MITOCHONDRIAL"/>
    <property type="match status" value="1"/>
</dbReference>
<dbReference type="InterPro" id="IPR000089">
    <property type="entry name" value="Biotin_lipoyl"/>
</dbReference>
<dbReference type="InterPro" id="IPR036625">
    <property type="entry name" value="E3-bd_dom_sf"/>
</dbReference>
<dbReference type="SUPFAM" id="SSF47005">
    <property type="entry name" value="Peripheral subunit-binding domain of 2-oxo acid dehydrogenase complex"/>
    <property type="match status" value="2"/>
</dbReference>
<dbReference type="Pfam" id="PF02817">
    <property type="entry name" value="E3_binding"/>
    <property type="match status" value="2"/>
</dbReference>
<evidence type="ECO:0000256" key="6">
    <source>
        <dbReference type="RuleBase" id="RU003423"/>
    </source>
</evidence>
<dbReference type="Pfam" id="PF00198">
    <property type="entry name" value="2-oxoacid_dh"/>
    <property type="match status" value="1"/>
</dbReference>
<evidence type="ECO:0000259" key="9">
    <source>
        <dbReference type="PROSITE" id="PS51826"/>
    </source>
</evidence>
<dbReference type="PROSITE" id="PS00189">
    <property type="entry name" value="LIPOYL"/>
    <property type="match status" value="1"/>
</dbReference>
<organism evidence="10 11">
    <name type="scientific">Eubacterium limosum</name>
    <dbReference type="NCBI Taxonomy" id="1736"/>
    <lineage>
        <taxon>Bacteria</taxon>
        <taxon>Bacillati</taxon>
        <taxon>Bacillota</taxon>
        <taxon>Clostridia</taxon>
        <taxon>Eubacteriales</taxon>
        <taxon>Eubacteriaceae</taxon>
        <taxon>Eubacterium</taxon>
    </lineage>
</organism>
<dbReference type="AlphaFoldDB" id="A0AAC9W3U6"/>
<dbReference type="KEGG" id="elim:B2M23_13210"/>